<dbReference type="InterPro" id="IPR024607">
    <property type="entry name" value="Sulfatase_CS"/>
</dbReference>
<dbReference type="RefSeq" id="WP_221735045.1">
    <property type="nucleotide sequence ID" value="NZ_CAXVLJ010000009.1"/>
</dbReference>
<evidence type="ECO:0000313" key="4">
    <source>
        <dbReference type="EMBL" id="WET63512.1"/>
    </source>
</evidence>
<dbReference type="InterPro" id="IPR032506">
    <property type="entry name" value="SGSH_C"/>
</dbReference>
<evidence type="ECO:0000256" key="2">
    <source>
        <dbReference type="ARBA" id="ARBA00022801"/>
    </source>
</evidence>
<organism evidence="4 5">
    <name type="scientific">Parabacteroides distasonis</name>
    <dbReference type="NCBI Taxonomy" id="823"/>
    <lineage>
        <taxon>Bacteria</taxon>
        <taxon>Pseudomonadati</taxon>
        <taxon>Bacteroidota</taxon>
        <taxon>Bacteroidia</taxon>
        <taxon>Bacteroidales</taxon>
        <taxon>Tannerellaceae</taxon>
        <taxon>Parabacteroides</taxon>
    </lineage>
</organism>
<evidence type="ECO:0000256" key="1">
    <source>
        <dbReference type="ARBA" id="ARBA00008779"/>
    </source>
</evidence>
<dbReference type="Gene3D" id="3.40.720.10">
    <property type="entry name" value="Alkaline Phosphatase, subunit A"/>
    <property type="match status" value="1"/>
</dbReference>
<proteinExistence type="inferred from homology"/>
<dbReference type="PANTHER" id="PTHR43108:SF6">
    <property type="entry name" value="N-SULPHOGLUCOSAMINE SULPHOHYDROLASE"/>
    <property type="match status" value="1"/>
</dbReference>
<evidence type="ECO:0000259" key="3">
    <source>
        <dbReference type="Pfam" id="PF16347"/>
    </source>
</evidence>
<protein>
    <submittedName>
        <fullName evidence="4">Sulfatase</fullName>
    </submittedName>
</protein>
<keyword evidence="2" id="KW-0378">Hydrolase</keyword>
<name>A0AAX3QLL3_PARDI</name>
<dbReference type="PANTHER" id="PTHR43108">
    <property type="entry name" value="N-ACETYLGLUCOSAMINE-6-SULFATASE FAMILY MEMBER"/>
    <property type="match status" value="1"/>
</dbReference>
<comment type="similarity">
    <text evidence="1">Belongs to the sulfatase family.</text>
</comment>
<dbReference type="Proteomes" id="UP001221009">
    <property type="component" value="Chromosome"/>
</dbReference>
<gene>
    <name evidence="4" type="ORF">P2T59_17655</name>
</gene>
<dbReference type="SUPFAM" id="SSF53649">
    <property type="entry name" value="Alkaline phosphatase-like"/>
    <property type="match status" value="1"/>
</dbReference>
<dbReference type="Pfam" id="PF16347">
    <property type="entry name" value="SGSH_C"/>
    <property type="match status" value="1"/>
</dbReference>
<dbReference type="PROSITE" id="PS51257">
    <property type="entry name" value="PROKAR_LIPOPROTEIN"/>
    <property type="match status" value="1"/>
</dbReference>
<accession>A0AAX3QLL3</accession>
<evidence type="ECO:0000313" key="5">
    <source>
        <dbReference type="Proteomes" id="UP001221009"/>
    </source>
</evidence>
<dbReference type="InterPro" id="IPR017850">
    <property type="entry name" value="Alkaline_phosphatase_core_sf"/>
</dbReference>
<feature type="domain" description="N-sulphoglucosamine sulphohydrolase C-terminal" evidence="3">
    <location>
        <begin position="348"/>
        <end position="503"/>
    </location>
</feature>
<reference evidence="4" key="1">
    <citation type="submission" date="2023-03" db="EMBL/GenBank/DDBJ databases">
        <title>Parabacteroides distasonis, a bacteria resistant against UC.</title>
        <authorList>
            <person name="Dai W."/>
        </authorList>
    </citation>
    <scope>NUCLEOTIDE SEQUENCE</scope>
    <source>
        <strain evidence="4">F1-28</strain>
    </source>
</reference>
<sequence length="526" mass="60947">MKSIHLLPIFGYGLMVFSACGVEEEAEKRPNILFILSDDHSREAVSAYGGINARLAPTPHIDGIGKDGVVMRNMLCTNSISGPSRACLLTGKYSTTNGFYQNEGGIVFDNTQQQYQKLLQANGYTTSLFGKWHLFSEPKGFDYYMIHGDKSQQGTYWDPVFDTNGKKEQKKGYATRLTTDAALEWLDEVKEGEKPFCMMLHYKAPHRPWQPDSCYLNLFDDVEFPYPETFDDDYAGREKTLGESMATIENHLSRGDLKQTPPEGLTQQERSKWLWWGGSGKDQYWTPDPALEGEALKRWKFQTYIKNYLRVVRSVDDQVGRVVKYLKDNGLYDNTIIIYMGDQGFFLGEHGLYDKRWMYEEALQMPCLISYPNAIKKGQDLEELTLNIDIAPTLLDFAGVRIPDDIQGESMKGLLTGKTGVKDNWRKSAYYQYFEYPKWHNVQPHYGVRTDQFKLIHFYYNIDTWELYDLKKDPKEVKNIYNDPAYAGVVKELKAEIVKLQKQYGDTQSLEDRRKMTDRYMLRYEE</sequence>
<dbReference type="AlphaFoldDB" id="A0AAX3QLL3"/>
<dbReference type="EMBL" id="CP120353">
    <property type="protein sequence ID" value="WET63512.1"/>
    <property type="molecule type" value="Genomic_DNA"/>
</dbReference>
<dbReference type="GO" id="GO:0016787">
    <property type="term" value="F:hydrolase activity"/>
    <property type="evidence" value="ECO:0007669"/>
    <property type="project" value="UniProtKB-KW"/>
</dbReference>
<dbReference type="CDD" id="cd16031">
    <property type="entry name" value="G6S_like"/>
    <property type="match status" value="1"/>
</dbReference>
<dbReference type="PROSITE" id="PS00523">
    <property type="entry name" value="SULFATASE_1"/>
    <property type="match status" value="1"/>
</dbReference>